<dbReference type="HOGENOM" id="CLU_1289693_0_0_1"/>
<organism evidence="2 3">
    <name type="scientific">Stachybotrys chartarum (strain CBS 109288 / IBT 7711)</name>
    <name type="common">Toxic black mold</name>
    <name type="synonym">Stilbospora chartarum</name>
    <dbReference type="NCBI Taxonomy" id="1280523"/>
    <lineage>
        <taxon>Eukaryota</taxon>
        <taxon>Fungi</taxon>
        <taxon>Dikarya</taxon>
        <taxon>Ascomycota</taxon>
        <taxon>Pezizomycotina</taxon>
        <taxon>Sordariomycetes</taxon>
        <taxon>Hypocreomycetidae</taxon>
        <taxon>Hypocreales</taxon>
        <taxon>Stachybotryaceae</taxon>
        <taxon>Stachybotrys</taxon>
    </lineage>
</organism>
<gene>
    <name evidence="2" type="ORF">S7711_10411</name>
</gene>
<dbReference type="AlphaFoldDB" id="A0A084B496"/>
<sequence>MATGVAGVRRARHLEARYATRLPSREPPDMHVANNQSIQRSCQRPAIKASTLATSLGIISNPPQQSRRNASGNRGERPVMPLPTPNQGAADGPVEQSEAEGGQQAEPHEPLILGPPAELKHVRRANVLGPEHGHEGAAEGAGVRVGRDGEVDGAHHGLGEQDVAQAKGGWEAGYAEHGVGVVGMRHGGSGKTMLVMLKAKETRRLGAMSVVLPY</sequence>
<feature type="compositionally biased region" description="Basic and acidic residues" evidence="1">
    <location>
        <begin position="18"/>
        <end position="29"/>
    </location>
</feature>
<proteinExistence type="predicted"/>
<name>A0A084B496_STACB</name>
<feature type="compositionally biased region" description="Low complexity" evidence="1">
    <location>
        <begin position="95"/>
        <end position="105"/>
    </location>
</feature>
<feature type="compositionally biased region" description="Polar residues" evidence="1">
    <location>
        <begin position="33"/>
        <end position="42"/>
    </location>
</feature>
<protein>
    <submittedName>
        <fullName evidence="2">Uncharacterized protein</fullName>
    </submittedName>
</protein>
<evidence type="ECO:0000313" key="3">
    <source>
        <dbReference type="Proteomes" id="UP000028045"/>
    </source>
</evidence>
<keyword evidence="3" id="KW-1185">Reference proteome</keyword>
<feature type="region of interest" description="Disordered" evidence="1">
    <location>
        <begin position="18"/>
        <end position="112"/>
    </location>
</feature>
<accession>A0A084B496</accession>
<feature type="compositionally biased region" description="Polar residues" evidence="1">
    <location>
        <begin position="51"/>
        <end position="72"/>
    </location>
</feature>
<evidence type="ECO:0000256" key="1">
    <source>
        <dbReference type="SAM" id="MobiDB-lite"/>
    </source>
</evidence>
<dbReference type="EMBL" id="KL648095">
    <property type="protein sequence ID" value="KEY72375.1"/>
    <property type="molecule type" value="Genomic_DNA"/>
</dbReference>
<dbReference type="Proteomes" id="UP000028045">
    <property type="component" value="Unassembled WGS sequence"/>
</dbReference>
<reference evidence="2 3" key="1">
    <citation type="journal article" date="2014" name="BMC Genomics">
        <title>Comparative genome sequencing reveals chemotype-specific gene clusters in the toxigenic black mold Stachybotrys.</title>
        <authorList>
            <person name="Semeiks J."/>
            <person name="Borek D."/>
            <person name="Otwinowski Z."/>
            <person name="Grishin N.V."/>
        </authorList>
    </citation>
    <scope>NUCLEOTIDE SEQUENCE [LARGE SCALE GENOMIC DNA]</scope>
    <source>
        <strain evidence="3">CBS 109288 / IBT 7711</strain>
    </source>
</reference>
<evidence type="ECO:0000313" key="2">
    <source>
        <dbReference type="EMBL" id="KEY72375.1"/>
    </source>
</evidence>